<accession>A0AA39WCD5</accession>
<dbReference type="PANTHER" id="PTHR38788:SF3">
    <property type="entry name" value="CLR5 DOMAIN-CONTAINING PROTEIN"/>
    <property type="match status" value="1"/>
</dbReference>
<organism evidence="3 4">
    <name type="scientific">Bombardia bombarda</name>
    <dbReference type="NCBI Taxonomy" id="252184"/>
    <lineage>
        <taxon>Eukaryota</taxon>
        <taxon>Fungi</taxon>
        <taxon>Dikarya</taxon>
        <taxon>Ascomycota</taxon>
        <taxon>Pezizomycotina</taxon>
        <taxon>Sordariomycetes</taxon>
        <taxon>Sordariomycetidae</taxon>
        <taxon>Sordariales</taxon>
        <taxon>Lasiosphaeriaceae</taxon>
        <taxon>Bombardia</taxon>
    </lineage>
</organism>
<comment type="caution">
    <text evidence="3">The sequence shown here is derived from an EMBL/GenBank/DDBJ whole genome shotgun (WGS) entry which is preliminary data.</text>
</comment>
<keyword evidence="4" id="KW-1185">Reference proteome</keyword>
<sequence>MSTGSDASPIPSPFCSNSPSATAHKNVECDDAPEAATSSDHPLVPNCPADWEAKKEIIYELYIQQNRILNDVVSIMLSTHRFRATARMYKSQFVKWKWSKYNKSNTCSLSRASKLKIARRKSFVKDNNGICSGGSSDSALQVTKLPCRSDDFRLSQQSAPAVRLLYQNEDALQIEATLNAYGTYISSWSERDTPWKTESSFRQLLGRQDNSILQNVSAAGGHFRKHDIVQGGDFLRRAFIQIEDAVSTGFDIEAIWDCCLAVPQLLLSLRWYDVLRIFTEYVYHLASIKLNSEHPIVKIAHNIWKLATTNPSQLQLYIDRAWKLWIDLVSRLRGDHDYVTIHLKRGYVILINPDQSIVSSLISDFGRSVQNSLTKHGEAQTTSRILELEQLLVRMYIPLFSPETSARAQMMLFDILRRIENKAENKDVPVNESDYLDRYLFFSAYHFLASIEDYNGNHEQAVYYRRKSLESPKDLFWLQTALRLEEYLRSVGRDDEAGDILRERMQVPLVEYHEHPAMTD</sequence>
<dbReference type="AlphaFoldDB" id="A0AA39WCD5"/>
<proteinExistence type="predicted"/>
<feature type="region of interest" description="Disordered" evidence="1">
    <location>
        <begin position="1"/>
        <end position="20"/>
    </location>
</feature>
<dbReference type="PANTHER" id="PTHR38788">
    <property type="entry name" value="CLR5 DOMAIN-CONTAINING PROTEIN"/>
    <property type="match status" value="1"/>
</dbReference>
<dbReference type="EMBL" id="JAULSR010000009">
    <property type="protein sequence ID" value="KAK0612430.1"/>
    <property type="molecule type" value="Genomic_DNA"/>
</dbReference>
<dbReference type="Proteomes" id="UP001174934">
    <property type="component" value="Unassembled WGS sequence"/>
</dbReference>
<protein>
    <submittedName>
        <fullName evidence="3">Clr5 domain-containing protein</fullName>
    </submittedName>
</protein>
<reference evidence="3" key="1">
    <citation type="submission" date="2023-06" db="EMBL/GenBank/DDBJ databases">
        <title>Genome-scale phylogeny and comparative genomics of the fungal order Sordariales.</title>
        <authorList>
            <consortium name="Lawrence Berkeley National Laboratory"/>
            <person name="Hensen N."/>
            <person name="Bonometti L."/>
            <person name="Westerberg I."/>
            <person name="Brannstrom I.O."/>
            <person name="Guillou S."/>
            <person name="Cros-Aarteil S."/>
            <person name="Calhoun S."/>
            <person name="Haridas S."/>
            <person name="Kuo A."/>
            <person name="Mondo S."/>
            <person name="Pangilinan J."/>
            <person name="Riley R."/>
            <person name="LaButti K."/>
            <person name="Andreopoulos B."/>
            <person name="Lipzen A."/>
            <person name="Chen C."/>
            <person name="Yanf M."/>
            <person name="Daum C."/>
            <person name="Ng V."/>
            <person name="Clum A."/>
            <person name="Steindorff A."/>
            <person name="Ohm R."/>
            <person name="Martin F."/>
            <person name="Silar P."/>
            <person name="Natvig D."/>
            <person name="Lalanne C."/>
            <person name="Gautier V."/>
            <person name="Ament-velasquez S.L."/>
            <person name="Kruys A."/>
            <person name="Hutchinson M.I."/>
            <person name="Powell A.J."/>
            <person name="Barry K."/>
            <person name="Miller A.N."/>
            <person name="Grigoriev I.V."/>
            <person name="Debuchy R."/>
            <person name="Gladieux P."/>
            <person name="Thoren M.H."/>
            <person name="Johannesson H."/>
        </authorList>
    </citation>
    <scope>NUCLEOTIDE SEQUENCE</scope>
    <source>
        <strain evidence="3">SMH3391-2</strain>
    </source>
</reference>
<evidence type="ECO:0000313" key="3">
    <source>
        <dbReference type="EMBL" id="KAK0612430.1"/>
    </source>
</evidence>
<evidence type="ECO:0000256" key="1">
    <source>
        <dbReference type="SAM" id="MobiDB-lite"/>
    </source>
</evidence>
<gene>
    <name evidence="3" type="ORF">B0T17DRAFT_620616</name>
</gene>
<name>A0AA39WCD5_9PEZI</name>
<evidence type="ECO:0000259" key="2">
    <source>
        <dbReference type="Pfam" id="PF14420"/>
    </source>
</evidence>
<evidence type="ECO:0000313" key="4">
    <source>
        <dbReference type="Proteomes" id="UP001174934"/>
    </source>
</evidence>
<dbReference type="InterPro" id="IPR025676">
    <property type="entry name" value="Clr5_dom"/>
</dbReference>
<feature type="domain" description="Clr5" evidence="2">
    <location>
        <begin position="48"/>
        <end position="100"/>
    </location>
</feature>
<dbReference type="Pfam" id="PF14420">
    <property type="entry name" value="Clr5"/>
    <property type="match status" value="1"/>
</dbReference>